<dbReference type="Proteomes" id="UP001054837">
    <property type="component" value="Unassembled WGS sequence"/>
</dbReference>
<reference evidence="1 2" key="1">
    <citation type="submission" date="2021-06" db="EMBL/GenBank/DDBJ databases">
        <title>Caerostris darwini draft genome.</title>
        <authorList>
            <person name="Kono N."/>
            <person name="Arakawa K."/>
        </authorList>
    </citation>
    <scope>NUCLEOTIDE SEQUENCE [LARGE SCALE GENOMIC DNA]</scope>
</reference>
<protein>
    <submittedName>
        <fullName evidence="1">Uncharacterized protein</fullName>
    </submittedName>
</protein>
<accession>A0AAV4RLZ3</accession>
<dbReference type="EMBL" id="BPLQ01006312">
    <property type="protein sequence ID" value="GIY21527.1"/>
    <property type="molecule type" value="Genomic_DNA"/>
</dbReference>
<keyword evidence="2" id="KW-1185">Reference proteome</keyword>
<evidence type="ECO:0000313" key="2">
    <source>
        <dbReference type="Proteomes" id="UP001054837"/>
    </source>
</evidence>
<sequence length="95" mass="10816">MRQMDARGNREFIRNCFLAFQSGSQTRKERSSKQREPIQIKRCGTSATPYLSPLPLLDRFDLCLSGQKGLRARNCGLDNDSSKVFFFGGRIIDLV</sequence>
<evidence type="ECO:0000313" key="1">
    <source>
        <dbReference type="EMBL" id="GIY21527.1"/>
    </source>
</evidence>
<comment type="caution">
    <text evidence="1">The sequence shown here is derived from an EMBL/GenBank/DDBJ whole genome shotgun (WGS) entry which is preliminary data.</text>
</comment>
<gene>
    <name evidence="1" type="ORF">CDAR_18681</name>
</gene>
<proteinExistence type="predicted"/>
<dbReference type="AlphaFoldDB" id="A0AAV4RLZ3"/>
<name>A0AAV4RLZ3_9ARAC</name>
<organism evidence="1 2">
    <name type="scientific">Caerostris darwini</name>
    <dbReference type="NCBI Taxonomy" id="1538125"/>
    <lineage>
        <taxon>Eukaryota</taxon>
        <taxon>Metazoa</taxon>
        <taxon>Ecdysozoa</taxon>
        <taxon>Arthropoda</taxon>
        <taxon>Chelicerata</taxon>
        <taxon>Arachnida</taxon>
        <taxon>Araneae</taxon>
        <taxon>Araneomorphae</taxon>
        <taxon>Entelegynae</taxon>
        <taxon>Araneoidea</taxon>
        <taxon>Araneidae</taxon>
        <taxon>Caerostris</taxon>
    </lineage>
</organism>